<reference evidence="3" key="1">
    <citation type="submission" date="2017-02" db="EMBL/GenBank/DDBJ databases">
        <authorList>
            <person name="Varghese N."/>
            <person name="Submissions S."/>
        </authorList>
    </citation>
    <scope>NUCLEOTIDE SEQUENCE [LARGE SCALE GENOMIC DNA]</scope>
    <source>
        <strain evidence="3">SM117</strain>
    </source>
</reference>
<name>A0A1U6IH42_9SPHN</name>
<dbReference type="AlphaFoldDB" id="A0A1U6IH42"/>
<dbReference type="Pfam" id="PF18348">
    <property type="entry name" value="SH3_16"/>
    <property type="match status" value="1"/>
</dbReference>
<dbReference type="EMBL" id="FVZE01000006">
    <property type="protein sequence ID" value="SLK07348.1"/>
    <property type="molecule type" value="Genomic_DNA"/>
</dbReference>
<accession>A0A1U6IH42</accession>
<evidence type="ECO:0000313" key="2">
    <source>
        <dbReference type="EMBL" id="SLK07348.1"/>
    </source>
</evidence>
<gene>
    <name evidence="2" type="ORF">SAMN06295987_106197</name>
</gene>
<evidence type="ECO:0000313" key="3">
    <source>
        <dbReference type="Proteomes" id="UP000190989"/>
    </source>
</evidence>
<protein>
    <recommendedName>
        <fullName evidence="1">Bacterial dipeptidyl-peptidase SH3 domain-containing protein</fullName>
    </recommendedName>
</protein>
<organism evidence="2 3">
    <name type="scientific">Novosphingobium mathurense</name>
    <dbReference type="NCBI Taxonomy" id="428990"/>
    <lineage>
        <taxon>Bacteria</taxon>
        <taxon>Pseudomonadati</taxon>
        <taxon>Pseudomonadota</taxon>
        <taxon>Alphaproteobacteria</taxon>
        <taxon>Sphingomonadales</taxon>
        <taxon>Sphingomonadaceae</taxon>
        <taxon>Novosphingobium</taxon>
    </lineage>
</organism>
<dbReference type="STRING" id="428990.SAMN06295987_106197"/>
<dbReference type="Proteomes" id="UP000190989">
    <property type="component" value="Unassembled WGS sequence"/>
</dbReference>
<sequence>MPQLSAPIFDFGDMTALAIEDSHTRPPRIDGILAMTGPSVTADPGCLPVRGDLAHIKLAGLYFVPHYSVPMPHKVLPGAILRIAGREDADAIRELPAGETFNVLDIAGNWAWGQLGEDGQVGYVALSGIEVIEQ</sequence>
<keyword evidence="3" id="KW-1185">Reference proteome</keyword>
<evidence type="ECO:0000259" key="1">
    <source>
        <dbReference type="Pfam" id="PF18348"/>
    </source>
</evidence>
<proteinExistence type="predicted"/>
<dbReference type="InterPro" id="IPR041382">
    <property type="entry name" value="SH3_16"/>
</dbReference>
<feature type="domain" description="Bacterial dipeptidyl-peptidase SH3" evidence="1">
    <location>
        <begin position="81"/>
        <end position="128"/>
    </location>
</feature>